<dbReference type="GO" id="GO:0008324">
    <property type="term" value="F:monoatomic cation transmembrane transporter activity"/>
    <property type="evidence" value="ECO:0007669"/>
    <property type="project" value="InterPro"/>
</dbReference>
<comment type="similarity">
    <text evidence="2">Belongs to the CPA3 antiporters (TC 2.A.63) subunit E family.</text>
</comment>
<feature type="transmembrane region" description="Helical" evidence="8">
    <location>
        <begin position="24"/>
        <end position="44"/>
    </location>
</feature>
<dbReference type="PANTHER" id="PTHR34584:SF1">
    <property type="entry name" value="NA(+)_H(+) ANTIPORTER SUBUNIT E1"/>
    <property type="match status" value="1"/>
</dbReference>
<organism evidence="9 10">
    <name type="scientific">Compostibacillus humi</name>
    <dbReference type="NCBI Taxonomy" id="1245525"/>
    <lineage>
        <taxon>Bacteria</taxon>
        <taxon>Bacillati</taxon>
        <taxon>Bacillota</taxon>
        <taxon>Bacilli</taxon>
        <taxon>Bacillales</taxon>
        <taxon>Bacillaceae</taxon>
        <taxon>Compostibacillus</taxon>
    </lineage>
</organism>
<evidence type="ECO:0000256" key="1">
    <source>
        <dbReference type="ARBA" id="ARBA00004651"/>
    </source>
</evidence>
<evidence type="ECO:0000256" key="3">
    <source>
        <dbReference type="ARBA" id="ARBA00022449"/>
    </source>
</evidence>
<evidence type="ECO:0000256" key="2">
    <source>
        <dbReference type="ARBA" id="ARBA00006228"/>
    </source>
</evidence>
<protein>
    <submittedName>
        <fullName evidence="9">Na+/H+ antiporter subunit E</fullName>
    </submittedName>
</protein>
<dbReference type="GO" id="GO:0005886">
    <property type="term" value="C:plasma membrane"/>
    <property type="evidence" value="ECO:0007669"/>
    <property type="project" value="UniProtKB-SubCell"/>
</dbReference>
<dbReference type="Pfam" id="PF01899">
    <property type="entry name" value="MNHE"/>
    <property type="match status" value="1"/>
</dbReference>
<dbReference type="NCBIfam" id="NF006517">
    <property type="entry name" value="PRK08965.1-1"/>
    <property type="match status" value="1"/>
</dbReference>
<accession>A0A8J3EK55</accession>
<dbReference type="Proteomes" id="UP000602050">
    <property type="component" value="Unassembled WGS sequence"/>
</dbReference>
<dbReference type="RefSeq" id="WP_188390832.1">
    <property type="nucleotide sequence ID" value="NZ_BMEV01000006.1"/>
</dbReference>
<keyword evidence="4" id="KW-1003">Cell membrane</keyword>
<evidence type="ECO:0000256" key="5">
    <source>
        <dbReference type="ARBA" id="ARBA00022692"/>
    </source>
</evidence>
<name>A0A8J3EK55_9BACI</name>
<comment type="caution">
    <text evidence="9">The sequence shown here is derived from an EMBL/GenBank/DDBJ whole genome shotgun (WGS) entry which is preliminary data.</text>
</comment>
<gene>
    <name evidence="9" type="ORF">GCM10010978_05360</name>
</gene>
<dbReference type="PANTHER" id="PTHR34584">
    <property type="entry name" value="NA(+)/H(+) ANTIPORTER SUBUNIT E1"/>
    <property type="match status" value="1"/>
</dbReference>
<evidence type="ECO:0000313" key="10">
    <source>
        <dbReference type="Proteomes" id="UP000602050"/>
    </source>
</evidence>
<dbReference type="PIRSF" id="PIRSF019239">
    <property type="entry name" value="MrpE"/>
    <property type="match status" value="1"/>
</dbReference>
<feature type="transmembrane region" description="Helical" evidence="8">
    <location>
        <begin position="56"/>
        <end position="78"/>
    </location>
</feature>
<dbReference type="InterPro" id="IPR002758">
    <property type="entry name" value="Cation_antiport_E"/>
</dbReference>
<keyword evidence="7 8" id="KW-0472">Membrane</keyword>
<comment type="subcellular location">
    <subcellularLocation>
        <location evidence="1">Cell membrane</location>
        <topology evidence="1">Multi-pass membrane protein</topology>
    </subcellularLocation>
</comment>
<keyword evidence="5 8" id="KW-0812">Transmembrane</keyword>
<evidence type="ECO:0000256" key="7">
    <source>
        <dbReference type="ARBA" id="ARBA00023136"/>
    </source>
</evidence>
<evidence type="ECO:0000256" key="6">
    <source>
        <dbReference type="ARBA" id="ARBA00022989"/>
    </source>
</evidence>
<reference evidence="9" key="2">
    <citation type="submission" date="2020-09" db="EMBL/GenBank/DDBJ databases">
        <authorList>
            <person name="Sun Q."/>
            <person name="Zhou Y."/>
        </authorList>
    </citation>
    <scope>NUCLEOTIDE SEQUENCE</scope>
    <source>
        <strain evidence="9">CGMCC 1.12360</strain>
    </source>
</reference>
<keyword evidence="3" id="KW-0813">Transport</keyword>
<reference evidence="9" key="1">
    <citation type="journal article" date="2014" name="Int. J. Syst. Evol. Microbiol.">
        <title>Complete genome sequence of Corynebacterium casei LMG S-19264T (=DSM 44701T), isolated from a smear-ripened cheese.</title>
        <authorList>
            <consortium name="US DOE Joint Genome Institute (JGI-PGF)"/>
            <person name="Walter F."/>
            <person name="Albersmeier A."/>
            <person name="Kalinowski J."/>
            <person name="Ruckert C."/>
        </authorList>
    </citation>
    <scope>NUCLEOTIDE SEQUENCE</scope>
    <source>
        <strain evidence="9">CGMCC 1.12360</strain>
    </source>
</reference>
<keyword evidence="3" id="KW-0050">Antiport</keyword>
<dbReference type="AlphaFoldDB" id="A0A8J3EK55"/>
<proteinExistence type="inferred from homology"/>
<sequence>MPAQFLTNIFIALLWVLFQDEDQFYLTTFATGYIVGIGILYMLHRFFGDRFYLSRVIAAIKLILLFIYELFVSGIFVLKHILRPKITIKPGIFYYETNLRGDWEVTILAMLLTLTPGSVVVEVTPEGNAFYVHGMDVYESKDQLIRFLEKFERMIMEVTR</sequence>
<keyword evidence="6 8" id="KW-1133">Transmembrane helix</keyword>
<keyword evidence="10" id="KW-1185">Reference proteome</keyword>
<dbReference type="GO" id="GO:0015297">
    <property type="term" value="F:antiporter activity"/>
    <property type="evidence" value="ECO:0007669"/>
    <property type="project" value="UniProtKB-KW"/>
</dbReference>
<evidence type="ECO:0000313" key="9">
    <source>
        <dbReference type="EMBL" id="GGH70441.1"/>
    </source>
</evidence>
<evidence type="ECO:0000256" key="4">
    <source>
        <dbReference type="ARBA" id="ARBA00022475"/>
    </source>
</evidence>
<evidence type="ECO:0000256" key="8">
    <source>
        <dbReference type="SAM" id="Phobius"/>
    </source>
</evidence>
<dbReference type="EMBL" id="BMEV01000006">
    <property type="protein sequence ID" value="GGH70441.1"/>
    <property type="molecule type" value="Genomic_DNA"/>
</dbReference>